<dbReference type="GO" id="GO:0032259">
    <property type="term" value="P:methylation"/>
    <property type="evidence" value="ECO:0007669"/>
    <property type="project" value="UniProtKB-KW"/>
</dbReference>
<dbReference type="EC" id="2.1.1.-" evidence="2"/>
<evidence type="ECO:0000313" key="2">
    <source>
        <dbReference type="EMBL" id="MFD1177952.1"/>
    </source>
</evidence>
<dbReference type="EMBL" id="JBHTLM010000013">
    <property type="protein sequence ID" value="MFD1177952.1"/>
    <property type="molecule type" value="Genomic_DNA"/>
</dbReference>
<evidence type="ECO:0000259" key="1">
    <source>
        <dbReference type="Pfam" id="PF13649"/>
    </source>
</evidence>
<dbReference type="RefSeq" id="WP_379320403.1">
    <property type="nucleotide sequence ID" value="NZ_JBHTLM010000013.1"/>
</dbReference>
<dbReference type="Proteomes" id="UP001597262">
    <property type="component" value="Unassembled WGS sequence"/>
</dbReference>
<keyword evidence="2" id="KW-0489">Methyltransferase</keyword>
<keyword evidence="3" id="KW-1185">Reference proteome</keyword>
<accession>A0ABW3RZI8</accession>
<evidence type="ECO:0000313" key="3">
    <source>
        <dbReference type="Proteomes" id="UP001597262"/>
    </source>
</evidence>
<comment type="caution">
    <text evidence="2">The sequence shown here is derived from an EMBL/GenBank/DDBJ whole genome shotgun (WGS) entry which is preliminary data.</text>
</comment>
<reference evidence="3" key="1">
    <citation type="journal article" date="2019" name="Int. J. Syst. Evol. Microbiol.">
        <title>The Global Catalogue of Microorganisms (GCM) 10K type strain sequencing project: providing services to taxonomists for standard genome sequencing and annotation.</title>
        <authorList>
            <consortium name="The Broad Institute Genomics Platform"/>
            <consortium name="The Broad Institute Genome Sequencing Center for Infectious Disease"/>
            <person name="Wu L."/>
            <person name="Ma J."/>
        </authorList>
    </citation>
    <scope>NUCLEOTIDE SEQUENCE [LARGE SCALE GENOMIC DNA]</scope>
    <source>
        <strain evidence="3">CCUG 59189</strain>
    </source>
</reference>
<protein>
    <submittedName>
        <fullName evidence="2">Class I SAM-dependent methyltransferase</fullName>
        <ecNumber evidence="2">2.1.1.-</ecNumber>
    </submittedName>
</protein>
<dbReference type="SUPFAM" id="SSF53335">
    <property type="entry name" value="S-adenosyl-L-methionine-dependent methyltransferases"/>
    <property type="match status" value="1"/>
</dbReference>
<dbReference type="Pfam" id="PF13649">
    <property type="entry name" value="Methyltransf_25"/>
    <property type="match status" value="1"/>
</dbReference>
<keyword evidence="2" id="KW-0808">Transferase</keyword>
<dbReference type="Gene3D" id="3.40.50.150">
    <property type="entry name" value="Vaccinia Virus protein VP39"/>
    <property type="match status" value="1"/>
</dbReference>
<gene>
    <name evidence="2" type="ORF">ACFQ3W_16815</name>
</gene>
<feature type="domain" description="Methyltransferase" evidence="1">
    <location>
        <begin position="50"/>
        <end position="148"/>
    </location>
</feature>
<dbReference type="GO" id="GO:0008168">
    <property type="term" value="F:methyltransferase activity"/>
    <property type="evidence" value="ECO:0007669"/>
    <property type="project" value="UniProtKB-KW"/>
</dbReference>
<dbReference type="InterPro" id="IPR029063">
    <property type="entry name" value="SAM-dependent_MTases_sf"/>
</dbReference>
<sequence length="198" mass="22729">MDDKTLLEYYLSAYGPEAGPWNLSPTSLYLELEIRDFFANQIKIPEGAQVCNIGIGAGDWDEYLGHCLHGKGYLTSVDINPEICETLKYRQTREQHPNPSTVICEDFLQTSLPDNAFDVATIIGSTIVEIGKYRETLDNIVKILKPGGLLFYMDFSKYHTQTQFEDYIRENNSLKVITKQTFDRFPSLEFYIFIAEKK</sequence>
<proteinExistence type="predicted"/>
<dbReference type="CDD" id="cd02440">
    <property type="entry name" value="AdoMet_MTases"/>
    <property type="match status" value="1"/>
</dbReference>
<organism evidence="2 3">
    <name type="scientific">Paenibacillus puldeungensis</name>
    <dbReference type="NCBI Taxonomy" id="696536"/>
    <lineage>
        <taxon>Bacteria</taxon>
        <taxon>Bacillati</taxon>
        <taxon>Bacillota</taxon>
        <taxon>Bacilli</taxon>
        <taxon>Bacillales</taxon>
        <taxon>Paenibacillaceae</taxon>
        <taxon>Paenibacillus</taxon>
    </lineage>
</organism>
<dbReference type="InterPro" id="IPR041698">
    <property type="entry name" value="Methyltransf_25"/>
</dbReference>
<name>A0ABW3RZI8_9BACL</name>